<dbReference type="InterPro" id="IPR039425">
    <property type="entry name" value="RNA_pol_sigma-70-like"/>
</dbReference>
<name>A0A1M3KZ52_9BACT</name>
<evidence type="ECO:0000313" key="8">
    <source>
        <dbReference type="EMBL" id="OJX57792.1"/>
    </source>
</evidence>
<dbReference type="Pfam" id="PF08281">
    <property type="entry name" value="Sigma70_r4_2"/>
    <property type="match status" value="1"/>
</dbReference>
<evidence type="ECO:0000259" key="7">
    <source>
        <dbReference type="Pfam" id="PF08281"/>
    </source>
</evidence>
<evidence type="ECO:0000256" key="5">
    <source>
        <dbReference type="ARBA" id="ARBA00023163"/>
    </source>
</evidence>
<dbReference type="AlphaFoldDB" id="A0A1M3KZ52"/>
<evidence type="ECO:0000256" key="1">
    <source>
        <dbReference type="ARBA" id="ARBA00010641"/>
    </source>
</evidence>
<dbReference type="InterPro" id="IPR036388">
    <property type="entry name" value="WH-like_DNA-bd_sf"/>
</dbReference>
<dbReference type="Gene3D" id="1.10.1740.10">
    <property type="match status" value="1"/>
</dbReference>
<keyword evidence="4" id="KW-0238">DNA-binding</keyword>
<evidence type="ECO:0000256" key="2">
    <source>
        <dbReference type="ARBA" id="ARBA00023015"/>
    </source>
</evidence>
<accession>A0A1M3KZ52</accession>
<keyword evidence="2" id="KW-0805">Transcription regulation</keyword>
<dbReference type="Proteomes" id="UP000184233">
    <property type="component" value="Unassembled WGS sequence"/>
</dbReference>
<dbReference type="InterPro" id="IPR013249">
    <property type="entry name" value="RNA_pol_sigma70_r4_t2"/>
</dbReference>
<dbReference type="SUPFAM" id="SSF88946">
    <property type="entry name" value="Sigma2 domain of RNA polymerase sigma factors"/>
    <property type="match status" value="1"/>
</dbReference>
<dbReference type="InterPro" id="IPR013324">
    <property type="entry name" value="RNA_pol_sigma_r3/r4-like"/>
</dbReference>
<dbReference type="GO" id="GO:0006352">
    <property type="term" value="P:DNA-templated transcription initiation"/>
    <property type="evidence" value="ECO:0007669"/>
    <property type="project" value="InterPro"/>
</dbReference>
<evidence type="ECO:0000256" key="3">
    <source>
        <dbReference type="ARBA" id="ARBA00023082"/>
    </source>
</evidence>
<dbReference type="EMBL" id="MKVH01000021">
    <property type="protein sequence ID" value="OJX57792.1"/>
    <property type="molecule type" value="Genomic_DNA"/>
</dbReference>
<dbReference type="PANTHER" id="PTHR43133:SF8">
    <property type="entry name" value="RNA POLYMERASE SIGMA FACTOR HI_1459-RELATED"/>
    <property type="match status" value="1"/>
</dbReference>
<gene>
    <name evidence="8" type="ORF">BGO89_07420</name>
</gene>
<feature type="domain" description="RNA polymerase sigma-70 region 2" evidence="6">
    <location>
        <begin position="35"/>
        <end position="100"/>
    </location>
</feature>
<dbReference type="InterPro" id="IPR014284">
    <property type="entry name" value="RNA_pol_sigma-70_dom"/>
</dbReference>
<dbReference type="Gene3D" id="1.10.10.10">
    <property type="entry name" value="Winged helix-like DNA-binding domain superfamily/Winged helix DNA-binding domain"/>
    <property type="match status" value="1"/>
</dbReference>
<reference evidence="8 9" key="1">
    <citation type="submission" date="2016-09" db="EMBL/GenBank/DDBJ databases">
        <title>Genome-resolved meta-omics ties microbial dynamics to process performance in biotechnology for thiocyanate degradation.</title>
        <authorList>
            <person name="Kantor R.S."/>
            <person name="Huddy R.J."/>
            <person name="Iyer R."/>
            <person name="Thomas B.C."/>
            <person name="Brown C.T."/>
            <person name="Anantharaman K."/>
            <person name="Tringe S."/>
            <person name="Hettich R.L."/>
            <person name="Harrison S.T."/>
            <person name="Banfield J.F."/>
        </authorList>
    </citation>
    <scope>NUCLEOTIDE SEQUENCE [LARGE SCALE GENOMIC DNA]</scope>
    <source>
        <strain evidence="8">59-99</strain>
    </source>
</reference>
<dbReference type="SUPFAM" id="SSF88659">
    <property type="entry name" value="Sigma3 and sigma4 domains of RNA polymerase sigma factors"/>
    <property type="match status" value="1"/>
</dbReference>
<dbReference type="InterPro" id="IPR007627">
    <property type="entry name" value="RNA_pol_sigma70_r2"/>
</dbReference>
<keyword evidence="5" id="KW-0804">Transcription</keyword>
<dbReference type="STRING" id="1895771.BGO89_07420"/>
<dbReference type="GO" id="GO:0016987">
    <property type="term" value="F:sigma factor activity"/>
    <property type="evidence" value="ECO:0007669"/>
    <property type="project" value="UniProtKB-KW"/>
</dbReference>
<dbReference type="GO" id="GO:0003677">
    <property type="term" value="F:DNA binding"/>
    <property type="evidence" value="ECO:0007669"/>
    <property type="project" value="UniProtKB-KW"/>
</dbReference>
<evidence type="ECO:0000259" key="6">
    <source>
        <dbReference type="Pfam" id="PF04542"/>
    </source>
</evidence>
<sequence>MLPSNHHSARSISDEELALILAAFRSGDRDAFRSLYDQFHSKIYRFCRRMTNDDALAKDAFQETFIRMYEHRRELRGDNVRSWLFSIARRTCLNLLRTRRASHEPFDETFHAHPDVVDHDVILKERIEQALTHLPIALREALVLREYEGHSYQEIADIVGIDLSLAKVRVYRARLMMRKLLAPVLNER</sequence>
<dbReference type="InterPro" id="IPR013325">
    <property type="entry name" value="RNA_pol_sigma_r2"/>
</dbReference>
<dbReference type="NCBIfam" id="TIGR02937">
    <property type="entry name" value="sigma70-ECF"/>
    <property type="match status" value="1"/>
</dbReference>
<protein>
    <recommendedName>
        <fullName evidence="10">HTH luxR-type domain-containing protein</fullName>
    </recommendedName>
</protein>
<evidence type="ECO:0000256" key="4">
    <source>
        <dbReference type="ARBA" id="ARBA00023125"/>
    </source>
</evidence>
<dbReference type="Pfam" id="PF04542">
    <property type="entry name" value="Sigma70_r2"/>
    <property type="match status" value="1"/>
</dbReference>
<evidence type="ECO:0000313" key="9">
    <source>
        <dbReference type="Proteomes" id="UP000184233"/>
    </source>
</evidence>
<keyword evidence="3" id="KW-0731">Sigma factor</keyword>
<dbReference type="PANTHER" id="PTHR43133">
    <property type="entry name" value="RNA POLYMERASE ECF-TYPE SIGMA FACTO"/>
    <property type="match status" value="1"/>
</dbReference>
<dbReference type="CDD" id="cd06171">
    <property type="entry name" value="Sigma70_r4"/>
    <property type="match status" value="1"/>
</dbReference>
<proteinExistence type="inferred from homology"/>
<comment type="similarity">
    <text evidence="1">Belongs to the sigma-70 factor family. ECF subfamily.</text>
</comment>
<feature type="domain" description="RNA polymerase sigma factor 70 region 4 type 2" evidence="7">
    <location>
        <begin position="125"/>
        <end position="176"/>
    </location>
</feature>
<organism evidence="8 9">
    <name type="scientific">Candidatus Kapaibacterium thiocyanatum</name>
    <dbReference type="NCBI Taxonomy" id="1895771"/>
    <lineage>
        <taxon>Bacteria</taxon>
        <taxon>Pseudomonadati</taxon>
        <taxon>Candidatus Kapaibacteriota</taxon>
        <taxon>Candidatus Kapaibacteriia</taxon>
        <taxon>Candidatus Kapaibacteriales</taxon>
        <taxon>Candidatus Kapaibacteriaceae</taxon>
        <taxon>Candidatus Kapaibacterium</taxon>
    </lineage>
</organism>
<comment type="caution">
    <text evidence="8">The sequence shown here is derived from an EMBL/GenBank/DDBJ whole genome shotgun (WGS) entry which is preliminary data.</text>
</comment>
<evidence type="ECO:0008006" key="10">
    <source>
        <dbReference type="Google" id="ProtNLM"/>
    </source>
</evidence>